<dbReference type="Pfam" id="PF00328">
    <property type="entry name" value="His_Phos_2"/>
    <property type="match status" value="1"/>
</dbReference>
<dbReference type="SUPFAM" id="SSF53254">
    <property type="entry name" value="Phosphoglycerate mutase-like"/>
    <property type="match status" value="1"/>
</dbReference>
<evidence type="ECO:0000256" key="16">
    <source>
        <dbReference type="PIRSR" id="PIRSR000894-1"/>
    </source>
</evidence>
<organism evidence="19 20">
    <name type="scientific">Candolleomyces aberdarensis</name>
    <dbReference type="NCBI Taxonomy" id="2316362"/>
    <lineage>
        <taxon>Eukaryota</taxon>
        <taxon>Fungi</taxon>
        <taxon>Dikarya</taxon>
        <taxon>Basidiomycota</taxon>
        <taxon>Agaricomycotina</taxon>
        <taxon>Agaricomycetes</taxon>
        <taxon>Agaricomycetidae</taxon>
        <taxon>Agaricales</taxon>
        <taxon>Agaricineae</taxon>
        <taxon>Psathyrellaceae</taxon>
        <taxon>Candolleomyces</taxon>
    </lineage>
</organism>
<evidence type="ECO:0000256" key="13">
    <source>
        <dbReference type="ARBA" id="ARBA00043788"/>
    </source>
</evidence>
<dbReference type="Proteomes" id="UP000290288">
    <property type="component" value="Unassembled WGS sequence"/>
</dbReference>
<evidence type="ECO:0000256" key="6">
    <source>
        <dbReference type="ARBA" id="ARBA00023180"/>
    </source>
</evidence>
<dbReference type="PIRSF" id="PIRSF000894">
    <property type="entry name" value="Acid_phosphatase"/>
    <property type="match status" value="1"/>
</dbReference>
<protein>
    <recommendedName>
        <fullName evidence="14">Phytase A</fullName>
    </recommendedName>
    <alternativeName>
        <fullName evidence="15">Histidine acid phosphatase phyA</fullName>
    </alternativeName>
    <alternativeName>
        <fullName evidence="8">Myo-inositol hexakisphosphate phosphohydrolase A</fullName>
    </alternativeName>
    <alternativeName>
        <fullName evidence="7">Myo-inositol-hexaphosphate 3-phosphohydrolase A</fullName>
    </alternativeName>
</protein>
<evidence type="ECO:0000256" key="2">
    <source>
        <dbReference type="ARBA" id="ARBA00011245"/>
    </source>
</evidence>
<feature type="disulfide bond" evidence="17">
    <location>
        <begin position="198"/>
        <end position="464"/>
    </location>
</feature>
<gene>
    <name evidence="19" type="ORF">EST38_g10886</name>
</gene>
<evidence type="ECO:0000256" key="8">
    <source>
        <dbReference type="ARBA" id="ARBA00042300"/>
    </source>
</evidence>
<comment type="catalytic activity">
    <reaction evidence="12">
        <text>1D-myo-inositol 1,2,4,5,6-pentakisphosphate + H2O = 1D-myo-inositol 1,2,5,6-tetrakisphosphate + phosphate</text>
        <dbReference type="Rhea" id="RHEA:77115"/>
        <dbReference type="ChEBI" id="CHEBI:15377"/>
        <dbReference type="ChEBI" id="CHEBI:43474"/>
        <dbReference type="ChEBI" id="CHEBI:57798"/>
        <dbReference type="ChEBI" id="CHEBI:195535"/>
    </reaction>
    <physiologicalReaction direction="left-to-right" evidence="12">
        <dbReference type="Rhea" id="RHEA:77116"/>
    </physiologicalReaction>
</comment>
<keyword evidence="4" id="KW-0378">Hydrolase</keyword>
<evidence type="ECO:0000256" key="1">
    <source>
        <dbReference type="ARBA" id="ARBA00004613"/>
    </source>
</evidence>
<comment type="catalytic activity">
    <reaction evidence="9">
        <text>1D-myo-inositol 1,2,5,6-tetrakisphosphate + H2O = 1D-myo-inositol 1,2,6-trisphosphate + phosphate</text>
        <dbReference type="Rhea" id="RHEA:77119"/>
        <dbReference type="ChEBI" id="CHEBI:15377"/>
        <dbReference type="ChEBI" id="CHEBI:43474"/>
        <dbReference type="ChEBI" id="CHEBI:195535"/>
        <dbReference type="ChEBI" id="CHEBI:195537"/>
    </reaction>
    <physiologicalReaction direction="left-to-right" evidence="9">
        <dbReference type="Rhea" id="RHEA:77120"/>
    </physiologicalReaction>
</comment>
<dbReference type="InterPro" id="IPR000560">
    <property type="entry name" value="His_Pase_clade-2"/>
</dbReference>
<comment type="subcellular location">
    <subcellularLocation>
        <location evidence="1">Secreted</location>
    </subcellularLocation>
</comment>
<evidence type="ECO:0000256" key="5">
    <source>
        <dbReference type="ARBA" id="ARBA00023157"/>
    </source>
</evidence>
<feature type="disulfide bond" evidence="17">
    <location>
        <begin position="64"/>
        <end position="388"/>
    </location>
</feature>
<evidence type="ECO:0000256" key="4">
    <source>
        <dbReference type="ARBA" id="ARBA00022801"/>
    </source>
</evidence>
<evidence type="ECO:0000256" key="7">
    <source>
        <dbReference type="ARBA" id="ARBA00041857"/>
    </source>
</evidence>
<accession>A0A4Q2D6A2</accession>
<sequence length="466" mass="51828">MAVAVLVFVFVLTSYTRLYVAGTSASTIQNHQVEIPTPVAFQNLWGAYTPYFHAEHYKPPPHNCKINQIQRHGARFPTSGATTRILSAVSKLKSVPQTTLDQQLLFLKDYQYTLGVADLVPFGAYQSAESGAAVFERYRKLVSKGNIPFVRASGSTRVIDSATNWTAGFAEASSNAYQPKLTVILNESLNDTLEDAMCPNVGEPDEQTDIWANIFTPPIIDRLNSWAPGANLVPTDVISLVSLCAFESVALEKLSPWCSLFTHQEFEQFGYWSDLEKYYNRGYGQPLGPVQGVGYINELLARLTGLPVRDNTQTNHTLTSSPITFPLDRTIYADFSHDNLMIAMYSAMGLFKQASGHLDPRKPNPERTWVASLLTPFSARMVVERMTCRGLHKRLDDATDAELSESETSSRFIKKDTFVRVLVNNAVQPLEFCGGNEHGLCTLPAFVESQAYARNDGNGDFEKCYE</sequence>
<keyword evidence="18" id="KW-0732">Signal</keyword>
<feature type="active site" description="Proton donor" evidence="16">
    <location>
        <position position="338"/>
    </location>
</feature>
<dbReference type="InterPro" id="IPR033379">
    <property type="entry name" value="Acid_Pase_AS"/>
</dbReference>
<evidence type="ECO:0000256" key="9">
    <source>
        <dbReference type="ARBA" id="ARBA00043670"/>
    </source>
</evidence>
<dbReference type="PANTHER" id="PTHR20963">
    <property type="entry name" value="MULTIPLE INOSITOL POLYPHOSPHATE PHOSPHATASE-RELATED"/>
    <property type="match status" value="1"/>
</dbReference>
<dbReference type="GO" id="GO:0016158">
    <property type="term" value="F:inositol hexakisphosphate 3-phosphatase activity"/>
    <property type="evidence" value="ECO:0007669"/>
    <property type="project" value="UniProtKB-EC"/>
</dbReference>
<keyword evidence="20" id="KW-1185">Reference proteome</keyword>
<dbReference type="STRING" id="2316362.A0A4Q2D6A2"/>
<dbReference type="GO" id="GO:0005576">
    <property type="term" value="C:extracellular region"/>
    <property type="evidence" value="ECO:0007669"/>
    <property type="project" value="UniProtKB-SubCell"/>
</dbReference>
<evidence type="ECO:0000313" key="20">
    <source>
        <dbReference type="Proteomes" id="UP000290288"/>
    </source>
</evidence>
<dbReference type="OrthoDB" id="6509975at2759"/>
<dbReference type="PROSITE" id="PS00778">
    <property type="entry name" value="HIS_ACID_PHOSPHAT_2"/>
    <property type="match status" value="1"/>
</dbReference>
<name>A0A4Q2D6A2_9AGAR</name>
<feature type="signal peptide" evidence="18">
    <location>
        <begin position="1"/>
        <end position="25"/>
    </location>
</feature>
<dbReference type="GO" id="GO:0003993">
    <property type="term" value="F:acid phosphatase activity"/>
    <property type="evidence" value="ECO:0007669"/>
    <property type="project" value="TreeGrafter"/>
</dbReference>
<evidence type="ECO:0000256" key="3">
    <source>
        <dbReference type="ARBA" id="ARBA00022525"/>
    </source>
</evidence>
<evidence type="ECO:0000256" key="18">
    <source>
        <dbReference type="SAM" id="SignalP"/>
    </source>
</evidence>
<comment type="subunit">
    <text evidence="2">Monomer.</text>
</comment>
<evidence type="ECO:0000256" key="14">
    <source>
        <dbReference type="ARBA" id="ARBA00044106"/>
    </source>
</evidence>
<dbReference type="InterPro" id="IPR016274">
    <property type="entry name" value="Histidine_acid_Pase_euk"/>
</dbReference>
<evidence type="ECO:0000256" key="11">
    <source>
        <dbReference type="ARBA" id="ARBA00043721"/>
    </source>
</evidence>
<comment type="catalytic activity">
    <reaction evidence="11">
        <text>1D-myo-inositol 1,2,6-trisphosphate + H2O = 1D-myo-inositol 1,2-bisphosphate + phosphate</text>
        <dbReference type="Rhea" id="RHEA:77131"/>
        <dbReference type="ChEBI" id="CHEBI:15377"/>
        <dbReference type="ChEBI" id="CHEBI:43474"/>
        <dbReference type="ChEBI" id="CHEBI:195537"/>
        <dbReference type="ChEBI" id="CHEBI:195539"/>
    </reaction>
    <physiologicalReaction direction="left-to-right" evidence="11">
        <dbReference type="Rhea" id="RHEA:77132"/>
    </physiologicalReaction>
</comment>
<evidence type="ECO:0000256" key="15">
    <source>
        <dbReference type="ARBA" id="ARBA00044262"/>
    </source>
</evidence>
<dbReference type="PANTHER" id="PTHR20963:SF24">
    <property type="entry name" value="3-PHYTASE B"/>
    <property type="match status" value="1"/>
</dbReference>
<keyword evidence="3" id="KW-0964">Secreted</keyword>
<dbReference type="AlphaFoldDB" id="A0A4Q2D6A2"/>
<dbReference type="Gene3D" id="3.40.50.1240">
    <property type="entry name" value="Phosphoglycerate mutase-like"/>
    <property type="match status" value="1"/>
</dbReference>
<dbReference type="CDD" id="cd07061">
    <property type="entry name" value="HP_HAP_like"/>
    <property type="match status" value="1"/>
</dbReference>
<feature type="active site" description="Nucleophile" evidence="16">
    <location>
        <position position="72"/>
    </location>
</feature>
<reference evidence="19 20" key="1">
    <citation type="submission" date="2019-01" db="EMBL/GenBank/DDBJ databases">
        <title>Draft genome sequence of Psathyrella aberdarensis IHI B618.</title>
        <authorList>
            <person name="Buettner E."/>
            <person name="Kellner H."/>
        </authorList>
    </citation>
    <scope>NUCLEOTIDE SEQUENCE [LARGE SCALE GENOMIC DNA]</scope>
    <source>
        <strain evidence="19 20">IHI B618</strain>
    </source>
</reference>
<feature type="chain" id="PRO_5020918555" description="Phytase A" evidence="18">
    <location>
        <begin position="26"/>
        <end position="466"/>
    </location>
</feature>
<comment type="catalytic activity">
    <reaction evidence="10">
        <text>1D-myo-inositol 1,2-bisphosphate + H2O = 1D-myo-inositol 2-phosphate + phosphate</text>
        <dbReference type="Rhea" id="RHEA:77135"/>
        <dbReference type="ChEBI" id="CHEBI:15377"/>
        <dbReference type="ChEBI" id="CHEBI:43474"/>
        <dbReference type="ChEBI" id="CHEBI:84142"/>
        <dbReference type="ChEBI" id="CHEBI:195539"/>
    </reaction>
    <physiologicalReaction direction="left-to-right" evidence="10">
        <dbReference type="Rhea" id="RHEA:77136"/>
    </physiologicalReaction>
</comment>
<evidence type="ECO:0000256" key="10">
    <source>
        <dbReference type="ARBA" id="ARBA00043675"/>
    </source>
</evidence>
<comment type="catalytic activity">
    <reaction evidence="13">
        <text>1D-myo-inositol hexakisphosphate + H2O = 1D-myo-inositol 1,2,4,5,6-pentakisphosphate + phosphate</text>
        <dbReference type="Rhea" id="RHEA:16989"/>
        <dbReference type="ChEBI" id="CHEBI:15377"/>
        <dbReference type="ChEBI" id="CHEBI:43474"/>
        <dbReference type="ChEBI" id="CHEBI:57798"/>
        <dbReference type="ChEBI" id="CHEBI:58130"/>
        <dbReference type="EC" id="3.1.3.8"/>
    </reaction>
    <physiologicalReaction direction="left-to-right" evidence="13">
        <dbReference type="Rhea" id="RHEA:16990"/>
    </physiologicalReaction>
</comment>
<feature type="disulfide bond" evidence="17">
    <location>
        <begin position="433"/>
        <end position="441"/>
    </location>
</feature>
<dbReference type="EMBL" id="SDEE01000617">
    <property type="protein sequence ID" value="RXW14970.1"/>
    <property type="molecule type" value="Genomic_DNA"/>
</dbReference>
<evidence type="ECO:0000256" key="12">
    <source>
        <dbReference type="ARBA" id="ARBA00043748"/>
    </source>
</evidence>
<evidence type="ECO:0000256" key="17">
    <source>
        <dbReference type="PIRSR" id="PIRSR000894-2"/>
    </source>
</evidence>
<proteinExistence type="predicted"/>
<comment type="caution">
    <text evidence="19">The sequence shown here is derived from an EMBL/GenBank/DDBJ whole genome shotgun (WGS) entry which is preliminary data.</text>
</comment>
<keyword evidence="5 17" id="KW-1015">Disulfide bond</keyword>
<evidence type="ECO:0000313" key="19">
    <source>
        <dbReference type="EMBL" id="RXW14970.1"/>
    </source>
</evidence>
<feature type="disulfide bond" evidence="17">
    <location>
        <begin position="244"/>
        <end position="258"/>
    </location>
</feature>
<dbReference type="InterPro" id="IPR029033">
    <property type="entry name" value="His_PPase_superfam"/>
</dbReference>
<keyword evidence="6" id="KW-0325">Glycoprotein</keyword>